<feature type="domain" description="TF-B3" evidence="7">
    <location>
        <begin position="36"/>
        <end position="109"/>
    </location>
</feature>
<keyword evidence="5" id="KW-0804">Transcription</keyword>
<accession>A0AA35VFH7</accession>
<dbReference type="Proteomes" id="UP001177003">
    <property type="component" value="Chromosome 1"/>
</dbReference>
<sequence length="561" mass="64609">MGKGIHLTAATRSKLVMADPPTHSFKFIPPSFLFNLSVPSSFLTNLNGKRCLKAILRHGRHKWSVDINDGVFGDGWRKFVTENGVQEFDFIVFKHQGNMVFDFMVFDQSTCQKHYTNLFDEIDEEPLTESDTISIHRRKKLKKRKRNDYASQDKEIFQVDDSGCFESKITPYVIKKSRLHIPINFARSNGLITQRIYTQVYLMDDTRRTWPATLTKTKTEICVTGWREFIVKNHLKVGDVCRFELIKNGELPVFKCYNKGKNLVENRIQEKGTSSSTLTNHPYFISTLKPTTLKRWILYLPADFSKPNGLKIGEMILRDDKGRSWKVHLNKMNRTSFYLGGGLRSFLVANGMKEGDEFKFELLEKKDKSPIANFLILKSKQQIKSHKEEKLSRKEGYILCEEDGHPYFMGEVKSCSIRKSVLFLPIKFAKSNGLMNPRQMTLKNVEDERSWTVELENYKNRYYYVGQEINPSIKSILDTQLLPNVVVGKYDGAGCGSDRQAGNDVVAGRGRRRGDGLTVRATMAYNDDGVYDVVWDDDGGHEVRRDAWEKWSNVFLMVATK</sequence>
<protein>
    <recommendedName>
        <fullName evidence="7">TF-B3 domain-containing protein</fullName>
    </recommendedName>
</protein>
<dbReference type="InterPro" id="IPR039218">
    <property type="entry name" value="REM_fam"/>
</dbReference>
<feature type="domain" description="TF-B3" evidence="7">
    <location>
        <begin position="283"/>
        <end position="380"/>
    </location>
</feature>
<evidence type="ECO:0000313" key="8">
    <source>
        <dbReference type="EMBL" id="CAI9267774.1"/>
    </source>
</evidence>
<evidence type="ECO:0000256" key="5">
    <source>
        <dbReference type="ARBA" id="ARBA00023163"/>
    </source>
</evidence>
<evidence type="ECO:0000256" key="3">
    <source>
        <dbReference type="ARBA" id="ARBA00023015"/>
    </source>
</evidence>
<dbReference type="EMBL" id="OX465077">
    <property type="protein sequence ID" value="CAI9267774.1"/>
    <property type="molecule type" value="Genomic_DNA"/>
</dbReference>
<reference evidence="8" key="1">
    <citation type="submission" date="2023-04" db="EMBL/GenBank/DDBJ databases">
        <authorList>
            <person name="Vijverberg K."/>
            <person name="Xiong W."/>
            <person name="Schranz E."/>
        </authorList>
    </citation>
    <scope>NUCLEOTIDE SEQUENCE</scope>
</reference>
<dbReference type="Gene3D" id="2.40.330.10">
    <property type="entry name" value="DNA-binding pseudobarrel domain"/>
    <property type="match status" value="4"/>
</dbReference>
<proteinExistence type="predicted"/>
<dbReference type="AlphaFoldDB" id="A0AA35VFH7"/>
<keyword evidence="6" id="KW-0539">Nucleus</keyword>
<dbReference type="InterPro" id="IPR003340">
    <property type="entry name" value="B3_DNA-bd"/>
</dbReference>
<gene>
    <name evidence="8" type="ORF">LSALG_LOCUS8237</name>
</gene>
<evidence type="ECO:0000256" key="2">
    <source>
        <dbReference type="ARBA" id="ARBA00022737"/>
    </source>
</evidence>
<dbReference type="GO" id="GO:0003677">
    <property type="term" value="F:DNA binding"/>
    <property type="evidence" value="ECO:0007669"/>
    <property type="project" value="UniProtKB-KW"/>
</dbReference>
<evidence type="ECO:0000256" key="4">
    <source>
        <dbReference type="ARBA" id="ARBA00023125"/>
    </source>
</evidence>
<keyword evidence="4" id="KW-0238">DNA-binding</keyword>
<comment type="subcellular location">
    <subcellularLocation>
        <location evidence="1">Nucleus</location>
    </subcellularLocation>
</comment>
<keyword evidence="9" id="KW-1185">Reference proteome</keyword>
<dbReference type="SMART" id="SM01019">
    <property type="entry name" value="B3"/>
    <property type="match status" value="4"/>
</dbReference>
<evidence type="ECO:0000313" key="9">
    <source>
        <dbReference type="Proteomes" id="UP001177003"/>
    </source>
</evidence>
<dbReference type="Pfam" id="PF02362">
    <property type="entry name" value="B3"/>
    <property type="match status" value="3"/>
</dbReference>
<dbReference type="PROSITE" id="PS50863">
    <property type="entry name" value="B3"/>
    <property type="match status" value="3"/>
</dbReference>
<dbReference type="SUPFAM" id="SSF101936">
    <property type="entry name" value="DNA-binding pseudobarrel domain"/>
    <property type="match status" value="4"/>
</dbReference>
<keyword evidence="2" id="KW-0677">Repeat</keyword>
<dbReference type="GO" id="GO:0005634">
    <property type="term" value="C:nucleus"/>
    <property type="evidence" value="ECO:0007669"/>
    <property type="project" value="UniProtKB-SubCell"/>
</dbReference>
<dbReference type="PANTHER" id="PTHR31674">
    <property type="entry name" value="B3 DOMAIN-CONTAINING PROTEIN REM-LIKE 3-RELATED"/>
    <property type="match status" value="1"/>
</dbReference>
<dbReference type="PANTHER" id="PTHR31674:SF62">
    <property type="entry name" value="B3 DOMAIN-CONTAINING PROTEIN REM14-RELATED"/>
    <property type="match status" value="1"/>
</dbReference>
<feature type="domain" description="TF-B3" evidence="7">
    <location>
        <begin position="164"/>
        <end position="259"/>
    </location>
</feature>
<organism evidence="8 9">
    <name type="scientific">Lactuca saligna</name>
    <name type="common">Willowleaf lettuce</name>
    <dbReference type="NCBI Taxonomy" id="75948"/>
    <lineage>
        <taxon>Eukaryota</taxon>
        <taxon>Viridiplantae</taxon>
        <taxon>Streptophyta</taxon>
        <taxon>Embryophyta</taxon>
        <taxon>Tracheophyta</taxon>
        <taxon>Spermatophyta</taxon>
        <taxon>Magnoliopsida</taxon>
        <taxon>eudicotyledons</taxon>
        <taxon>Gunneridae</taxon>
        <taxon>Pentapetalae</taxon>
        <taxon>asterids</taxon>
        <taxon>campanulids</taxon>
        <taxon>Asterales</taxon>
        <taxon>Asteraceae</taxon>
        <taxon>Cichorioideae</taxon>
        <taxon>Cichorieae</taxon>
        <taxon>Lactucinae</taxon>
        <taxon>Lactuca</taxon>
    </lineage>
</organism>
<name>A0AA35VFH7_LACSI</name>
<keyword evidence="3" id="KW-0805">Transcription regulation</keyword>
<evidence type="ECO:0000259" key="7">
    <source>
        <dbReference type="PROSITE" id="PS50863"/>
    </source>
</evidence>
<evidence type="ECO:0000256" key="6">
    <source>
        <dbReference type="ARBA" id="ARBA00023242"/>
    </source>
</evidence>
<dbReference type="InterPro" id="IPR015300">
    <property type="entry name" value="DNA-bd_pseudobarrel_sf"/>
</dbReference>
<dbReference type="CDD" id="cd10017">
    <property type="entry name" value="B3_DNA"/>
    <property type="match status" value="3"/>
</dbReference>
<evidence type="ECO:0000256" key="1">
    <source>
        <dbReference type="ARBA" id="ARBA00004123"/>
    </source>
</evidence>